<dbReference type="CDD" id="cd06423">
    <property type="entry name" value="CESA_like"/>
    <property type="match status" value="1"/>
</dbReference>
<accession>A0AA94XVE3</accession>
<evidence type="ECO:0000313" key="6">
    <source>
        <dbReference type="EMBL" id="UUX58907.1"/>
    </source>
</evidence>
<dbReference type="AlphaFoldDB" id="A0AA94XVE3"/>
<evidence type="ECO:0000256" key="2">
    <source>
        <dbReference type="ARBA" id="ARBA00022676"/>
    </source>
</evidence>
<feature type="domain" description="Glycosyltransferase 2-like" evidence="5">
    <location>
        <begin position="120"/>
        <end position="285"/>
    </location>
</feature>
<evidence type="ECO:0000313" key="7">
    <source>
        <dbReference type="Proteomes" id="UP001060018"/>
    </source>
</evidence>
<gene>
    <name evidence="6" type="ORF">NUH22_16695</name>
</gene>
<feature type="transmembrane region" description="Helical" evidence="4">
    <location>
        <begin position="7"/>
        <end position="28"/>
    </location>
</feature>
<dbReference type="EC" id="2.4.-.-" evidence="6"/>
<organism evidence="6 7">
    <name type="scientific">Glutamicibacter halophytocola</name>
    <dbReference type="NCBI Taxonomy" id="1933880"/>
    <lineage>
        <taxon>Bacteria</taxon>
        <taxon>Bacillati</taxon>
        <taxon>Actinomycetota</taxon>
        <taxon>Actinomycetes</taxon>
        <taxon>Micrococcales</taxon>
        <taxon>Micrococcaceae</taxon>
        <taxon>Glutamicibacter</taxon>
    </lineage>
</organism>
<evidence type="ECO:0000259" key="5">
    <source>
        <dbReference type="Pfam" id="PF00535"/>
    </source>
</evidence>
<dbReference type="PANTHER" id="PTHR43630:SF1">
    <property type="entry name" value="POLY-BETA-1,6-N-ACETYL-D-GLUCOSAMINE SYNTHASE"/>
    <property type="match status" value="1"/>
</dbReference>
<dbReference type="InterPro" id="IPR029044">
    <property type="entry name" value="Nucleotide-diphossugar_trans"/>
</dbReference>
<feature type="transmembrane region" description="Helical" evidence="4">
    <location>
        <begin position="375"/>
        <end position="395"/>
    </location>
</feature>
<dbReference type="EMBL" id="CP102487">
    <property type="protein sequence ID" value="UUX58907.1"/>
    <property type="molecule type" value="Genomic_DNA"/>
</dbReference>
<reference evidence="6" key="1">
    <citation type="journal article" date="2022" name="Pest Manag. Sci.">
        <title>Glutamicibacter halophytocola-mediated host fitness of potato tuber moth on Solanaceae crops.</title>
        <authorList>
            <person name="Wang W."/>
            <person name="Xiao G."/>
            <person name="Du G."/>
            <person name="Chang L."/>
            <person name="Yang Y."/>
            <person name="Ye J."/>
            <person name="Chen B."/>
        </authorList>
    </citation>
    <scope>NUCLEOTIDE SEQUENCE</scope>
    <source>
        <strain evidence="6">S2</strain>
    </source>
</reference>
<evidence type="ECO:0000256" key="4">
    <source>
        <dbReference type="SAM" id="Phobius"/>
    </source>
</evidence>
<dbReference type="InterPro" id="IPR001173">
    <property type="entry name" value="Glyco_trans_2-like"/>
</dbReference>
<name>A0AA94XVE3_9MICC</name>
<keyword evidence="3 6" id="KW-0808">Transferase</keyword>
<feature type="transmembrane region" description="Helical" evidence="4">
    <location>
        <begin position="401"/>
        <end position="419"/>
    </location>
</feature>
<dbReference type="Proteomes" id="UP001060018">
    <property type="component" value="Chromosome"/>
</dbReference>
<comment type="similarity">
    <text evidence="1">Belongs to the glycosyltransferase 2 family.</text>
</comment>
<sequence length="478" mass="52785">MQKHFSRWVGIAVVLIVVAAAALLLWSISLSGKPVAMWNPVELRIGALWTTFYSTELPDLSILVFAVSAAVMLVLLVVLGERFVTWRYRRTPIQKSSRPLAPKAVMARTRGIHAGEVTVTVLIPAHNEEASLPFTLKALEEQSFKPSRIIVVADNCTDATVEVAREHGVEVFESVGNKHKKGGALNQALQAILPAMGDNDCVMVMDADSQIGAGFLETAKDKFTWDRALMAVGGLFHGEEGHGLLGQFQRNEYTRYQREIERRNGRVFVLTGTASVFRAAALREVAAARGTMLPGNPGEVYDTAALTEDNELTIALKTLGALTTSPKRCTVVTELMPSWKMLWAQRLRWQRGALENLGAYGVRAQTSRYWAQQIGIGYGVIALFSYFALMLIMLVSMDTWVWFPFWMLLGALFAVERIVTVWHGGWRARIVAALVIPELVYDAFLDLAFLKGVADIAFARSADWKHVEHAGAARKAVG</sequence>
<dbReference type="GO" id="GO:0016757">
    <property type="term" value="F:glycosyltransferase activity"/>
    <property type="evidence" value="ECO:0007669"/>
    <property type="project" value="UniProtKB-KW"/>
</dbReference>
<dbReference type="Gene3D" id="3.90.550.10">
    <property type="entry name" value="Spore Coat Polysaccharide Biosynthesis Protein SpsA, Chain A"/>
    <property type="match status" value="1"/>
</dbReference>
<dbReference type="Pfam" id="PF00535">
    <property type="entry name" value="Glycos_transf_2"/>
    <property type="match status" value="1"/>
</dbReference>
<feature type="transmembrane region" description="Helical" evidence="4">
    <location>
        <begin position="60"/>
        <end position="80"/>
    </location>
</feature>
<dbReference type="PANTHER" id="PTHR43630">
    <property type="entry name" value="POLY-BETA-1,6-N-ACETYL-D-GLUCOSAMINE SYNTHASE"/>
    <property type="match status" value="1"/>
</dbReference>
<evidence type="ECO:0000256" key="3">
    <source>
        <dbReference type="ARBA" id="ARBA00022679"/>
    </source>
</evidence>
<keyword evidence="4" id="KW-1133">Transmembrane helix</keyword>
<keyword evidence="4" id="KW-0472">Membrane</keyword>
<keyword evidence="4" id="KW-0812">Transmembrane</keyword>
<keyword evidence="2 6" id="KW-0328">Glycosyltransferase</keyword>
<dbReference type="RefSeq" id="WP_257745680.1">
    <property type="nucleotide sequence ID" value="NZ_CP042260.1"/>
</dbReference>
<proteinExistence type="inferred from homology"/>
<protein>
    <submittedName>
        <fullName evidence="6">Glycosyltransferase</fullName>
        <ecNumber evidence="6">2.4.-.-</ecNumber>
    </submittedName>
</protein>
<evidence type="ECO:0000256" key="1">
    <source>
        <dbReference type="ARBA" id="ARBA00006739"/>
    </source>
</evidence>
<dbReference type="SUPFAM" id="SSF53448">
    <property type="entry name" value="Nucleotide-diphospho-sugar transferases"/>
    <property type="match status" value="1"/>
</dbReference>